<dbReference type="GO" id="GO:0005829">
    <property type="term" value="C:cytosol"/>
    <property type="evidence" value="ECO:0007669"/>
    <property type="project" value="TreeGrafter"/>
</dbReference>
<name>A0A7Y9E7K9_9ACTN</name>
<proteinExistence type="predicted"/>
<dbReference type="GO" id="GO:0019843">
    <property type="term" value="F:rRNA binding"/>
    <property type="evidence" value="ECO:0007669"/>
    <property type="project" value="TreeGrafter"/>
</dbReference>
<gene>
    <name evidence="3" type="ORF">BJZ21_002682</name>
</gene>
<dbReference type="PANTHER" id="PTHR42698:SF1">
    <property type="entry name" value="GTPASE ERA, MITOCHONDRIAL"/>
    <property type="match status" value="1"/>
</dbReference>
<comment type="caution">
    <text evidence="3">The sequence shown here is derived from an EMBL/GenBank/DDBJ whole genome shotgun (WGS) entry which is preliminary data.</text>
</comment>
<evidence type="ECO:0000313" key="3">
    <source>
        <dbReference type="EMBL" id="NYD42599.1"/>
    </source>
</evidence>
<keyword evidence="1" id="KW-0812">Transmembrane</keyword>
<organism evidence="3 4">
    <name type="scientific">Nocardioides panaciterrulae</name>
    <dbReference type="NCBI Taxonomy" id="661492"/>
    <lineage>
        <taxon>Bacteria</taxon>
        <taxon>Bacillati</taxon>
        <taxon>Actinomycetota</taxon>
        <taxon>Actinomycetes</taxon>
        <taxon>Propionibacteriales</taxon>
        <taxon>Nocardioidaceae</taxon>
        <taxon>Nocardioides</taxon>
    </lineage>
</organism>
<evidence type="ECO:0000259" key="2">
    <source>
        <dbReference type="Pfam" id="PF01926"/>
    </source>
</evidence>
<dbReference type="RefSeq" id="WP_179664224.1">
    <property type="nucleotide sequence ID" value="NZ_JACCBG010000001.1"/>
</dbReference>
<feature type="domain" description="G" evidence="2">
    <location>
        <begin position="64"/>
        <end position="208"/>
    </location>
</feature>
<dbReference type="Pfam" id="PF01926">
    <property type="entry name" value="MMR_HSR1"/>
    <property type="match status" value="1"/>
</dbReference>
<feature type="transmembrane region" description="Helical" evidence="1">
    <location>
        <begin position="441"/>
        <end position="463"/>
    </location>
</feature>
<dbReference type="InterPro" id="IPR027417">
    <property type="entry name" value="P-loop_NTPase"/>
</dbReference>
<sequence>MTSLLEGARKLVTRGSDIGARIEGLQAATEAARGRLDDEAVDPASAVVERASGRLRLSADHTVVAIAGATGSGKSSTFNALTGLELSAVGVRRPTTSWATACVWGREGADELLEWLGIPPRHQTTRDSMLDTGRRGRSENELDGVVLLDLPDHDSTEVSHHLEVDRLVQLADLLVWVLDPQKYADAAIHDRYLAPLAGHQGVMVVVLNHIDTVPEDRREAMVADVRRLLVADGLDQVPVLPVSARQGLGIAELKREIADRVAAKKATRARLEADVRAAAARLDAACGDARTRALSEDRVAALEEAFAEAAGVPTVVAAVERSTRMRAGRATGWPVVAWFSRLRPDPLKRLHLDLGDAGRQLTGRARTSVPAPSQVQRARVDAEVRALADDVSTGLARPWTASVRRASTARLDELGDRLDAALAETDLGASRTPLWVGAVRVVQWVLLLAALVGVLWLLALAGAGFLQLPAPPTPDVGGLPVPTLLLVGGVAAGVLLALLSRALVRGTARRRARAADRRLRESVGSVARELVVAPVEQELAAYTSVRSGISRALK</sequence>
<dbReference type="AlphaFoldDB" id="A0A7Y9E7K9"/>
<dbReference type="Gene3D" id="3.40.50.300">
    <property type="entry name" value="P-loop containing nucleotide triphosphate hydrolases"/>
    <property type="match status" value="1"/>
</dbReference>
<dbReference type="GO" id="GO:0005525">
    <property type="term" value="F:GTP binding"/>
    <property type="evidence" value="ECO:0007669"/>
    <property type="project" value="InterPro"/>
</dbReference>
<evidence type="ECO:0000313" key="4">
    <source>
        <dbReference type="Proteomes" id="UP000535511"/>
    </source>
</evidence>
<dbReference type="SUPFAM" id="SSF52540">
    <property type="entry name" value="P-loop containing nucleoside triphosphate hydrolases"/>
    <property type="match status" value="1"/>
</dbReference>
<dbReference type="Proteomes" id="UP000535511">
    <property type="component" value="Unassembled WGS sequence"/>
</dbReference>
<keyword evidence="1" id="KW-1133">Transmembrane helix</keyword>
<dbReference type="InterPro" id="IPR005662">
    <property type="entry name" value="GTPase_Era-like"/>
</dbReference>
<protein>
    <submittedName>
        <fullName evidence="3">GTPase Era involved in 16S rRNA processing</fullName>
    </submittedName>
</protein>
<keyword evidence="4" id="KW-1185">Reference proteome</keyword>
<dbReference type="InterPro" id="IPR006073">
    <property type="entry name" value="GTP-bd"/>
</dbReference>
<feature type="transmembrane region" description="Helical" evidence="1">
    <location>
        <begin position="483"/>
        <end position="504"/>
    </location>
</feature>
<reference evidence="3 4" key="1">
    <citation type="submission" date="2020-07" db="EMBL/GenBank/DDBJ databases">
        <title>Sequencing the genomes of 1000 actinobacteria strains.</title>
        <authorList>
            <person name="Klenk H.-P."/>
        </authorList>
    </citation>
    <scope>NUCLEOTIDE SEQUENCE [LARGE SCALE GENOMIC DNA]</scope>
    <source>
        <strain evidence="3 4">DSM 21350</strain>
    </source>
</reference>
<dbReference type="EMBL" id="JACCBG010000001">
    <property type="protein sequence ID" value="NYD42599.1"/>
    <property type="molecule type" value="Genomic_DNA"/>
</dbReference>
<evidence type="ECO:0000256" key="1">
    <source>
        <dbReference type="SAM" id="Phobius"/>
    </source>
</evidence>
<accession>A0A7Y9E7K9</accession>
<dbReference type="GO" id="GO:0043024">
    <property type="term" value="F:ribosomal small subunit binding"/>
    <property type="evidence" value="ECO:0007669"/>
    <property type="project" value="TreeGrafter"/>
</dbReference>
<dbReference type="PANTHER" id="PTHR42698">
    <property type="entry name" value="GTPASE ERA"/>
    <property type="match status" value="1"/>
</dbReference>
<dbReference type="GO" id="GO:0000028">
    <property type="term" value="P:ribosomal small subunit assembly"/>
    <property type="evidence" value="ECO:0007669"/>
    <property type="project" value="TreeGrafter"/>
</dbReference>
<keyword evidence="1" id="KW-0472">Membrane</keyword>